<evidence type="ECO:0000256" key="7">
    <source>
        <dbReference type="ARBA" id="ARBA00023285"/>
    </source>
</evidence>
<evidence type="ECO:0000259" key="8">
    <source>
        <dbReference type="Pfam" id="PF07687"/>
    </source>
</evidence>
<dbReference type="Pfam" id="PF07687">
    <property type="entry name" value="M20_dimer"/>
    <property type="match status" value="1"/>
</dbReference>
<keyword evidence="10" id="KW-1185">Reference proteome</keyword>
<dbReference type="InterPro" id="IPR011650">
    <property type="entry name" value="Peptidase_M20_dimer"/>
</dbReference>
<dbReference type="PANTHER" id="PTHR43808:SF32">
    <property type="entry name" value="ARGE_DAPE-RELATED DEACYLASE"/>
    <property type="match status" value="1"/>
</dbReference>
<evidence type="ECO:0000313" key="9">
    <source>
        <dbReference type="EMBL" id="MDA0159701.1"/>
    </source>
</evidence>
<sequence length="411" mass="43911">MTRNETILNAVDELKDDLIELLQALIQIPTINPPGERYEDFVTELRGRLDALGYTTEVHTVPEADLPVLAPFGQGLPRPNLLATLNRGDGPIVHLNGHYDVVPVGNDWTTDPFGGELIDGWIYGRGAADMKSGLAAQIIAAEAVRRAGFAGTIVQSAVPDEETVGVRNAGMGWLVEQGLLANADAVIITEPFGPDGVGIGHKGAIWGEITLHGKQAHGSSPRLGINAVEAMARYLTAIDTHVRPLLEQRSTSYGVTPPEPNATLSFDTIHGGAATNIVPDRCTVTFNRRLVPGENLDEARRELLAPLQALGLPYDYRETYSTQPVLVGEDEPVVQAACRAVKALGLTPRILISAGSDDQRFVVRNAGITNSLVYGPGTTALSHISDERIAVEDLVLGTKGLALILSDLLGR</sequence>
<keyword evidence="6" id="KW-0862">Zinc</keyword>
<comment type="caution">
    <text evidence="9">The sequence shown here is derived from an EMBL/GenBank/DDBJ whole genome shotgun (WGS) entry which is preliminary data.</text>
</comment>
<keyword evidence="4" id="KW-0479">Metal-binding</keyword>
<comment type="cofactor">
    <cofactor evidence="1">
        <name>Co(2+)</name>
        <dbReference type="ChEBI" id="CHEBI:48828"/>
    </cofactor>
</comment>
<comment type="similarity">
    <text evidence="3">Belongs to the peptidase M20A family.</text>
</comment>
<evidence type="ECO:0000256" key="5">
    <source>
        <dbReference type="ARBA" id="ARBA00022801"/>
    </source>
</evidence>
<proteinExistence type="inferred from homology"/>
<evidence type="ECO:0000313" key="10">
    <source>
        <dbReference type="Proteomes" id="UP001149140"/>
    </source>
</evidence>
<dbReference type="InterPro" id="IPR036264">
    <property type="entry name" value="Bact_exopeptidase_dim_dom"/>
</dbReference>
<accession>A0A9X3MQ43</accession>
<evidence type="ECO:0000256" key="2">
    <source>
        <dbReference type="ARBA" id="ARBA00001947"/>
    </source>
</evidence>
<dbReference type="Proteomes" id="UP001149140">
    <property type="component" value="Unassembled WGS sequence"/>
</dbReference>
<dbReference type="EMBL" id="JAPDOD010000003">
    <property type="protein sequence ID" value="MDA0159701.1"/>
    <property type="molecule type" value="Genomic_DNA"/>
</dbReference>
<feature type="domain" description="Peptidase M20 dimerisation" evidence="8">
    <location>
        <begin position="199"/>
        <end position="313"/>
    </location>
</feature>
<dbReference type="InterPro" id="IPR050072">
    <property type="entry name" value="Peptidase_M20A"/>
</dbReference>
<gene>
    <name evidence="9" type="ORF">OM076_05465</name>
</gene>
<dbReference type="InterPro" id="IPR010182">
    <property type="entry name" value="ArgE/DapE"/>
</dbReference>
<dbReference type="GO" id="GO:0016787">
    <property type="term" value="F:hydrolase activity"/>
    <property type="evidence" value="ECO:0007669"/>
    <property type="project" value="UniProtKB-KW"/>
</dbReference>
<keyword evidence="5" id="KW-0378">Hydrolase</keyword>
<organism evidence="9 10">
    <name type="scientific">Solirubrobacter ginsenosidimutans</name>
    <dbReference type="NCBI Taxonomy" id="490573"/>
    <lineage>
        <taxon>Bacteria</taxon>
        <taxon>Bacillati</taxon>
        <taxon>Actinomycetota</taxon>
        <taxon>Thermoleophilia</taxon>
        <taxon>Solirubrobacterales</taxon>
        <taxon>Solirubrobacteraceae</taxon>
        <taxon>Solirubrobacter</taxon>
    </lineage>
</organism>
<dbReference type="Pfam" id="PF01546">
    <property type="entry name" value="Peptidase_M20"/>
    <property type="match status" value="1"/>
</dbReference>
<dbReference type="Gene3D" id="3.30.70.360">
    <property type="match status" value="1"/>
</dbReference>
<dbReference type="GO" id="GO:0046872">
    <property type="term" value="F:metal ion binding"/>
    <property type="evidence" value="ECO:0007669"/>
    <property type="project" value="UniProtKB-KW"/>
</dbReference>
<comment type="cofactor">
    <cofactor evidence="2">
        <name>Zn(2+)</name>
        <dbReference type="ChEBI" id="CHEBI:29105"/>
    </cofactor>
</comment>
<evidence type="ECO:0000256" key="4">
    <source>
        <dbReference type="ARBA" id="ARBA00022723"/>
    </source>
</evidence>
<evidence type="ECO:0000256" key="1">
    <source>
        <dbReference type="ARBA" id="ARBA00001941"/>
    </source>
</evidence>
<evidence type="ECO:0000256" key="6">
    <source>
        <dbReference type="ARBA" id="ARBA00022833"/>
    </source>
</evidence>
<dbReference type="SUPFAM" id="SSF55031">
    <property type="entry name" value="Bacterial exopeptidase dimerisation domain"/>
    <property type="match status" value="1"/>
</dbReference>
<dbReference type="NCBIfam" id="TIGR01910">
    <property type="entry name" value="DapE-ArgE"/>
    <property type="match status" value="1"/>
</dbReference>
<reference evidence="9" key="1">
    <citation type="submission" date="2022-10" db="EMBL/GenBank/DDBJ databases">
        <title>The WGS of Solirubrobacter ginsenosidimutans DSM 21036.</title>
        <authorList>
            <person name="Jiang Z."/>
        </authorList>
    </citation>
    <scope>NUCLEOTIDE SEQUENCE</scope>
    <source>
        <strain evidence="9">DSM 21036</strain>
    </source>
</reference>
<dbReference type="Gene3D" id="3.40.630.10">
    <property type="entry name" value="Zn peptidases"/>
    <property type="match status" value="2"/>
</dbReference>
<dbReference type="PANTHER" id="PTHR43808">
    <property type="entry name" value="ACETYLORNITHINE DEACETYLASE"/>
    <property type="match status" value="1"/>
</dbReference>
<evidence type="ECO:0000256" key="3">
    <source>
        <dbReference type="ARBA" id="ARBA00006247"/>
    </source>
</evidence>
<dbReference type="AlphaFoldDB" id="A0A9X3MQ43"/>
<dbReference type="CDD" id="cd08659">
    <property type="entry name" value="M20_ArgE_DapE-like"/>
    <property type="match status" value="1"/>
</dbReference>
<keyword evidence="7" id="KW-0170">Cobalt</keyword>
<dbReference type="RefSeq" id="WP_270038471.1">
    <property type="nucleotide sequence ID" value="NZ_JAPDOD010000003.1"/>
</dbReference>
<dbReference type="SUPFAM" id="SSF53187">
    <property type="entry name" value="Zn-dependent exopeptidases"/>
    <property type="match status" value="1"/>
</dbReference>
<dbReference type="InterPro" id="IPR002933">
    <property type="entry name" value="Peptidase_M20"/>
</dbReference>
<protein>
    <submittedName>
        <fullName evidence="9">M20 family metallopeptidase</fullName>
    </submittedName>
</protein>
<name>A0A9X3MQ43_9ACTN</name>